<organism evidence="15 16">
    <name type="scientific">Caenorhabditis bovis</name>
    <dbReference type="NCBI Taxonomy" id="2654633"/>
    <lineage>
        <taxon>Eukaryota</taxon>
        <taxon>Metazoa</taxon>
        <taxon>Ecdysozoa</taxon>
        <taxon>Nematoda</taxon>
        <taxon>Chromadorea</taxon>
        <taxon>Rhabditida</taxon>
        <taxon>Rhabditina</taxon>
        <taxon>Rhabditomorpha</taxon>
        <taxon>Rhabditoidea</taxon>
        <taxon>Rhabditidae</taxon>
        <taxon>Peloderinae</taxon>
        <taxon>Caenorhabditis</taxon>
    </lineage>
</organism>
<name>A0A8S1EII1_9PELO</name>
<keyword evidence="16" id="KW-1185">Reference proteome</keyword>
<evidence type="ECO:0000256" key="1">
    <source>
        <dbReference type="ARBA" id="ARBA00004123"/>
    </source>
</evidence>
<dbReference type="FunFam" id="3.30.50.10:FF:000030">
    <property type="entry name" value="Nuclear Hormone Receptor family"/>
    <property type="match status" value="1"/>
</dbReference>
<dbReference type="GO" id="GO:0000978">
    <property type="term" value="F:RNA polymerase II cis-regulatory region sequence-specific DNA binding"/>
    <property type="evidence" value="ECO:0007669"/>
    <property type="project" value="InterPro"/>
</dbReference>
<dbReference type="EMBL" id="CADEPM010000002">
    <property type="protein sequence ID" value="CAB3400824.1"/>
    <property type="molecule type" value="Genomic_DNA"/>
</dbReference>
<comment type="subcellular location">
    <subcellularLocation>
        <location evidence="1 11">Nucleus</location>
    </subcellularLocation>
</comment>
<evidence type="ECO:0000259" key="13">
    <source>
        <dbReference type="PROSITE" id="PS51030"/>
    </source>
</evidence>
<evidence type="ECO:0000313" key="16">
    <source>
        <dbReference type="Proteomes" id="UP000494206"/>
    </source>
</evidence>
<keyword evidence="5 11" id="KW-0862">Zinc</keyword>
<dbReference type="SUPFAM" id="SSF48508">
    <property type="entry name" value="Nuclear receptor ligand-binding domain"/>
    <property type="match status" value="1"/>
</dbReference>
<dbReference type="SUPFAM" id="SSF57716">
    <property type="entry name" value="Glucocorticoid receptor-like (DNA-binding domain)"/>
    <property type="match status" value="1"/>
</dbReference>
<dbReference type="OrthoDB" id="6159439at2759"/>
<feature type="region of interest" description="Disordered" evidence="12">
    <location>
        <begin position="497"/>
        <end position="526"/>
    </location>
</feature>
<dbReference type="GO" id="GO:0008270">
    <property type="term" value="F:zinc ion binding"/>
    <property type="evidence" value="ECO:0007669"/>
    <property type="project" value="UniProtKB-KW"/>
</dbReference>
<dbReference type="InterPro" id="IPR001628">
    <property type="entry name" value="Znf_hrmn_rcpt"/>
</dbReference>
<proteinExistence type="inferred from homology"/>
<gene>
    <name evidence="15" type="ORF">CBOVIS_LOCUS3675</name>
</gene>
<dbReference type="InterPro" id="IPR049636">
    <property type="entry name" value="HNF4-like_DBD"/>
</dbReference>
<dbReference type="PRINTS" id="PR00047">
    <property type="entry name" value="STROIDFINGER"/>
</dbReference>
<feature type="domain" description="NR LBD" evidence="14">
    <location>
        <begin position="206"/>
        <end position="454"/>
    </location>
</feature>
<dbReference type="Proteomes" id="UP000494206">
    <property type="component" value="Unassembled WGS sequence"/>
</dbReference>
<keyword evidence="7 11" id="KW-0238">DNA-binding</keyword>
<evidence type="ECO:0000256" key="4">
    <source>
        <dbReference type="ARBA" id="ARBA00022771"/>
    </source>
</evidence>
<keyword evidence="3 11" id="KW-0479">Metal-binding</keyword>
<keyword evidence="10 11" id="KW-0539">Nucleus</keyword>
<dbReference type="Gene3D" id="1.10.565.10">
    <property type="entry name" value="Retinoid X Receptor"/>
    <property type="match status" value="1"/>
</dbReference>
<evidence type="ECO:0000256" key="10">
    <source>
        <dbReference type="ARBA" id="ARBA00023242"/>
    </source>
</evidence>
<dbReference type="InterPro" id="IPR013088">
    <property type="entry name" value="Znf_NHR/GATA"/>
</dbReference>
<keyword evidence="8 11" id="KW-0804">Transcription</keyword>
<accession>A0A8S1EII1</accession>
<evidence type="ECO:0000256" key="6">
    <source>
        <dbReference type="ARBA" id="ARBA00023015"/>
    </source>
</evidence>
<evidence type="ECO:0000259" key="14">
    <source>
        <dbReference type="PROSITE" id="PS51843"/>
    </source>
</evidence>
<sequence>MVKDDYSAQSCAICSAPADGLHYGAISCRSCNAFFRRTVVEKAKYICKNNNACVIDPDGRCACRSCRFTKCIEAGMKVAAVQPKRDPTGSQRDRRKRKSNDTASMSPSTEDSISQNLEQLDIQSQFYPSSGSYLVDAIKSDFNFGKTRTLSIDSCSAEKIPRTVKTELEEEQSPSTSYPNRFQSSWLNTPLDDDQAEFTNLVLSYTEHQKMMRLSFASVENLMSEIGNGKATLRPMQPEDVSKLSSVELGGLLYWIDKCKPYPELPQEDKDVLLKRFSVRKLSLDHFYVASKHPEHCERQEFVMNNYTYVPSDKTGFELPNEDKMQVEAKRQTFAATFNRFWKNVIRPFSEIKINEAEIVFIQLMLLWSTSNNEHVTPPTRIIMKERRDWAMNRLFEWYVDHSQEDIPVRFGTIIFLFGEVEAICEMHCQDFAVAKLFEFCDMSSFWYESVCYAPCNTKIKNEIDPDLFNSLQLFTASGVLGKPVSHLEAEERWSRLSVSDTQSTPDKSIMTDATGSTPNSVSTTASVRMKTPIHTPSHTPTQTPFQTPIKKAENSQALMPAKVPAVMTTSMSSSGPFVENRNSYMENSMHGHYSQNQIYPTKTSQQDTNYIYALNEPLIMQDINGFPLQTEQIYHQNTSRGLL</sequence>
<dbReference type="Gene3D" id="3.30.50.10">
    <property type="entry name" value="Erythroid Transcription Factor GATA-1, subunit A"/>
    <property type="match status" value="1"/>
</dbReference>
<dbReference type="GO" id="GO:0003700">
    <property type="term" value="F:DNA-binding transcription factor activity"/>
    <property type="evidence" value="ECO:0007669"/>
    <property type="project" value="InterPro"/>
</dbReference>
<dbReference type="InterPro" id="IPR035500">
    <property type="entry name" value="NHR-like_dom_sf"/>
</dbReference>
<feature type="region of interest" description="Disordered" evidence="12">
    <location>
        <begin position="82"/>
        <end position="113"/>
    </location>
</feature>
<dbReference type="PANTHER" id="PTHR46587:SF5">
    <property type="entry name" value="NUCLEAR HORMONE RECEPTOR FAMILY"/>
    <property type="match status" value="1"/>
</dbReference>
<comment type="similarity">
    <text evidence="2 11">Belongs to the nuclear hormone receptor family.</text>
</comment>
<dbReference type="Pfam" id="PF00104">
    <property type="entry name" value="Hormone_recep"/>
    <property type="match status" value="1"/>
</dbReference>
<dbReference type="SMART" id="SM00430">
    <property type="entry name" value="HOLI"/>
    <property type="match status" value="1"/>
</dbReference>
<evidence type="ECO:0000256" key="11">
    <source>
        <dbReference type="RuleBase" id="RU004334"/>
    </source>
</evidence>
<dbReference type="Pfam" id="PF00105">
    <property type="entry name" value="zf-C4"/>
    <property type="match status" value="1"/>
</dbReference>
<keyword evidence="6 11" id="KW-0805">Transcription regulation</keyword>
<evidence type="ECO:0000256" key="2">
    <source>
        <dbReference type="ARBA" id="ARBA00005993"/>
    </source>
</evidence>
<dbReference type="PANTHER" id="PTHR46587">
    <property type="entry name" value="NUCLEAR HORMONE RECEPTOR FAMILY"/>
    <property type="match status" value="1"/>
</dbReference>
<evidence type="ECO:0000256" key="9">
    <source>
        <dbReference type="ARBA" id="ARBA00023170"/>
    </source>
</evidence>
<evidence type="ECO:0000313" key="15">
    <source>
        <dbReference type="EMBL" id="CAB3400824.1"/>
    </source>
</evidence>
<dbReference type="SMART" id="SM00399">
    <property type="entry name" value="ZnF_C4"/>
    <property type="match status" value="1"/>
</dbReference>
<dbReference type="GO" id="GO:0005634">
    <property type="term" value="C:nucleus"/>
    <property type="evidence" value="ECO:0007669"/>
    <property type="project" value="UniProtKB-SubCell"/>
</dbReference>
<dbReference type="InterPro" id="IPR000536">
    <property type="entry name" value="Nucl_hrmn_rcpt_lig-bd"/>
</dbReference>
<reference evidence="15 16" key="1">
    <citation type="submission" date="2020-04" db="EMBL/GenBank/DDBJ databases">
        <authorList>
            <person name="Laetsch R D."/>
            <person name="Stevens L."/>
            <person name="Kumar S."/>
            <person name="Blaxter L. M."/>
        </authorList>
    </citation>
    <scope>NUCLEOTIDE SEQUENCE [LARGE SCALE GENOMIC DNA]</scope>
</reference>
<dbReference type="PROSITE" id="PS00031">
    <property type="entry name" value="NUCLEAR_REC_DBD_1"/>
    <property type="match status" value="1"/>
</dbReference>
<protein>
    <submittedName>
        <fullName evidence="15">Uncharacterized protein</fullName>
    </submittedName>
</protein>
<evidence type="ECO:0000256" key="7">
    <source>
        <dbReference type="ARBA" id="ARBA00023125"/>
    </source>
</evidence>
<feature type="domain" description="Nuclear receptor" evidence="13">
    <location>
        <begin position="8"/>
        <end position="83"/>
    </location>
</feature>
<evidence type="ECO:0000256" key="3">
    <source>
        <dbReference type="ARBA" id="ARBA00022723"/>
    </source>
</evidence>
<comment type="caution">
    <text evidence="15">The sequence shown here is derived from an EMBL/GenBank/DDBJ whole genome shotgun (WGS) entry which is preliminary data.</text>
</comment>
<evidence type="ECO:0000256" key="12">
    <source>
        <dbReference type="SAM" id="MobiDB-lite"/>
    </source>
</evidence>
<evidence type="ECO:0000256" key="8">
    <source>
        <dbReference type="ARBA" id="ARBA00023163"/>
    </source>
</evidence>
<dbReference type="PROSITE" id="PS51843">
    <property type="entry name" value="NR_LBD"/>
    <property type="match status" value="1"/>
</dbReference>
<evidence type="ECO:0000256" key="5">
    <source>
        <dbReference type="ARBA" id="ARBA00022833"/>
    </source>
</evidence>
<feature type="compositionally biased region" description="Polar residues" evidence="12">
    <location>
        <begin position="101"/>
        <end position="113"/>
    </location>
</feature>
<dbReference type="CDD" id="cd06960">
    <property type="entry name" value="NR_DBD_HNF4A"/>
    <property type="match status" value="1"/>
</dbReference>
<dbReference type="PROSITE" id="PS51030">
    <property type="entry name" value="NUCLEAR_REC_DBD_2"/>
    <property type="match status" value="1"/>
</dbReference>
<keyword evidence="4 11" id="KW-0863">Zinc-finger</keyword>
<dbReference type="AlphaFoldDB" id="A0A8S1EII1"/>
<keyword evidence="9 11" id="KW-0675">Receptor</keyword>